<comment type="similarity">
    <text evidence="1 6">Belongs to the cytochrome P450 family.</text>
</comment>
<keyword evidence="8" id="KW-1185">Reference proteome</keyword>
<accession>A0AA40FB98</accession>
<dbReference type="AlphaFoldDB" id="A0AA40FB98"/>
<evidence type="ECO:0000256" key="6">
    <source>
        <dbReference type="RuleBase" id="RU000461"/>
    </source>
</evidence>
<dbReference type="PANTHER" id="PTHR46300">
    <property type="entry name" value="P450, PUTATIVE (EUROFUNG)-RELATED-RELATED"/>
    <property type="match status" value="1"/>
</dbReference>
<evidence type="ECO:0000256" key="4">
    <source>
        <dbReference type="ARBA" id="ARBA00023004"/>
    </source>
</evidence>
<comment type="caution">
    <text evidence="7">The sequence shown here is derived from an EMBL/GenBank/DDBJ whole genome shotgun (WGS) entry which is preliminary data.</text>
</comment>
<keyword evidence="2 5" id="KW-0479">Metal-binding</keyword>
<dbReference type="PANTHER" id="PTHR46300:SF5">
    <property type="entry name" value="CYTOCHROME P450"/>
    <property type="match status" value="1"/>
</dbReference>
<sequence>MLFCRCGLCCGHVAGRSDTTTCTTADSDVLYFQTLGSKWIVLNSLKAAVELLEKRGSNYADRPRFVMFEEMGWSPTLTWLRWGPKYHLHRRVLQPPFSKSKITHYADMQRKEALVCCKGLMEDPENWVQAVRRCSVAIVLKIAYGLDVDSPKSPWIGLAEDSANAIGKAGAPGSSIMDLFPATRYLPDWLPFMERLRYAHTWKSAIENITKLPFEASLRQMSCNLDRRFFTHNRVAMLNDTKSLSPTGAFSLEDIKGAAATVLIAGNDTTAATVMLLILYLMQNPAVQQKAQAEVDRVTNHGARLPTFADAAPLPYLRLVLAETYRMNPLSPLGIPHASVAEDVYEGMRIPAGTTVFPNVWAMMHDEEVYHQPERFWPERYLPRGEGGRGEPLPVGNFGFGRRICIGRNLAENSLVIVLAMVLATVDIGWPLGPDGQPKPFEPEWSYRGQATVVPFKAFIKMRSERAKELLDAELAALEGVAI</sequence>
<dbReference type="SUPFAM" id="SSF48264">
    <property type="entry name" value="Cytochrome P450"/>
    <property type="match status" value="1"/>
</dbReference>
<dbReference type="PRINTS" id="PR00385">
    <property type="entry name" value="P450"/>
</dbReference>
<evidence type="ECO:0000256" key="1">
    <source>
        <dbReference type="ARBA" id="ARBA00010617"/>
    </source>
</evidence>
<dbReference type="Gene3D" id="1.10.630.10">
    <property type="entry name" value="Cytochrome P450"/>
    <property type="match status" value="1"/>
</dbReference>
<dbReference type="EMBL" id="JAUKUD010000001">
    <property type="protein sequence ID" value="KAK0754447.1"/>
    <property type="molecule type" value="Genomic_DNA"/>
</dbReference>
<dbReference type="InterPro" id="IPR036396">
    <property type="entry name" value="Cyt_P450_sf"/>
</dbReference>
<reference evidence="7" key="1">
    <citation type="submission" date="2023-06" db="EMBL/GenBank/DDBJ databases">
        <title>Genome-scale phylogeny and comparative genomics of the fungal order Sordariales.</title>
        <authorList>
            <consortium name="Lawrence Berkeley National Laboratory"/>
            <person name="Hensen N."/>
            <person name="Bonometti L."/>
            <person name="Westerberg I."/>
            <person name="Brannstrom I.O."/>
            <person name="Guillou S."/>
            <person name="Cros-Aarteil S."/>
            <person name="Calhoun S."/>
            <person name="Haridas S."/>
            <person name="Kuo A."/>
            <person name="Mondo S."/>
            <person name="Pangilinan J."/>
            <person name="Riley R."/>
            <person name="LaButti K."/>
            <person name="Andreopoulos B."/>
            <person name="Lipzen A."/>
            <person name="Chen C."/>
            <person name="Yanf M."/>
            <person name="Daum C."/>
            <person name="Ng V."/>
            <person name="Clum A."/>
            <person name="Steindorff A."/>
            <person name="Ohm R."/>
            <person name="Martin F."/>
            <person name="Silar P."/>
            <person name="Natvig D."/>
            <person name="Lalanne C."/>
            <person name="Gautier V."/>
            <person name="Ament-velasquez S.L."/>
            <person name="Kruys A."/>
            <person name="Hutchinson M.I."/>
            <person name="Powell A.J."/>
            <person name="Barry K."/>
            <person name="Miller A.N."/>
            <person name="Grigoriev I.V."/>
            <person name="Debuchy R."/>
            <person name="Gladieux P."/>
            <person name="Thoren M.H."/>
            <person name="Johannesson H."/>
        </authorList>
    </citation>
    <scope>NUCLEOTIDE SEQUENCE</scope>
    <source>
        <strain evidence="7">SMH3187-1</strain>
    </source>
</reference>
<organism evidence="7 8">
    <name type="scientific">Schizothecium vesticola</name>
    <dbReference type="NCBI Taxonomy" id="314040"/>
    <lineage>
        <taxon>Eukaryota</taxon>
        <taxon>Fungi</taxon>
        <taxon>Dikarya</taxon>
        <taxon>Ascomycota</taxon>
        <taxon>Pezizomycotina</taxon>
        <taxon>Sordariomycetes</taxon>
        <taxon>Sordariomycetidae</taxon>
        <taxon>Sordariales</taxon>
        <taxon>Schizotheciaceae</taxon>
        <taxon>Schizothecium</taxon>
    </lineage>
</organism>
<proteinExistence type="inferred from homology"/>
<dbReference type="GO" id="GO:0004497">
    <property type="term" value="F:monooxygenase activity"/>
    <property type="evidence" value="ECO:0007669"/>
    <property type="project" value="UniProtKB-KW"/>
</dbReference>
<keyword evidence="6" id="KW-0503">Monooxygenase</keyword>
<dbReference type="PRINTS" id="PR00463">
    <property type="entry name" value="EP450I"/>
</dbReference>
<feature type="binding site" description="axial binding residue" evidence="5">
    <location>
        <position position="405"/>
    </location>
    <ligand>
        <name>heme</name>
        <dbReference type="ChEBI" id="CHEBI:30413"/>
    </ligand>
    <ligandPart>
        <name>Fe</name>
        <dbReference type="ChEBI" id="CHEBI:18248"/>
    </ligandPart>
</feature>
<dbReference type="GO" id="GO:0016705">
    <property type="term" value="F:oxidoreductase activity, acting on paired donors, with incorporation or reduction of molecular oxygen"/>
    <property type="evidence" value="ECO:0007669"/>
    <property type="project" value="InterPro"/>
</dbReference>
<dbReference type="CDD" id="cd11065">
    <property type="entry name" value="CYP64-like"/>
    <property type="match status" value="1"/>
</dbReference>
<dbReference type="Proteomes" id="UP001172155">
    <property type="component" value="Unassembled WGS sequence"/>
</dbReference>
<evidence type="ECO:0000313" key="8">
    <source>
        <dbReference type="Proteomes" id="UP001172155"/>
    </source>
</evidence>
<dbReference type="Pfam" id="PF00067">
    <property type="entry name" value="p450"/>
    <property type="match status" value="1"/>
</dbReference>
<dbReference type="InterPro" id="IPR002401">
    <property type="entry name" value="Cyt_P450_E_grp-I"/>
</dbReference>
<keyword evidence="3 6" id="KW-0560">Oxidoreductase</keyword>
<dbReference type="PROSITE" id="PS00086">
    <property type="entry name" value="CYTOCHROME_P450"/>
    <property type="match status" value="1"/>
</dbReference>
<evidence type="ECO:0000256" key="3">
    <source>
        <dbReference type="ARBA" id="ARBA00023002"/>
    </source>
</evidence>
<keyword evidence="4 5" id="KW-0408">Iron</keyword>
<keyword evidence="5 6" id="KW-0349">Heme</keyword>
<evidence type="ECO:0000256" key="5">
    <source>
        <dbReference type="PIRSR" id="PIRSR602401-1"/>
    </source>
</evidence>
<dbReference type="InterPro" id="IPR017972">
    <property type="entry name" value="Cyt_P450_CS"/>
</dbReference>
<dbReference type="GO" id="GO:0020037">
    <property type="term" value="F:heme binding"/>
    <property type="evidence" value="ECO:0007669"/>
    <property type="project" value="InterPro"/>
</dbReference>
<comment type="cofactor">
    <cofactor evidence="5">
        <name>heme</name>
        <dbReference type="ChEBI" id="CHEBI:30413"/>
    </cofactor>
</comment>
<name>A0AA40FB98_9PEZI</name>
<gene>
    <name evidence="7" type="ORF">B0T18DRAFT_399175</name>
</gene>
<evidence type="ECO:0000313" key="7">
    <source>
        <dbReference type="EMBL" id="KAK0754447.1"/>
    </source>
</evidence>
<protein>
    <submittedName>
        <fullName evidence="7">O-methylsterigmatocystin oxidoreductase</fullName>
    </submittedName>
</protein>
<dbReference type="InterPro" id="IPR050364">
    <property type="entry name" value="Cytochrome_P450_fung"/>
</dbReference>
<dbReference type="InterPro" id="IPR001128">
    <property type="entry name" value="Cyt_P450"/>
</dbReference>
<evidence type="ECO:0000256" key="2">
    <source>
        <dbReference type="ARBA" id="ARBA00022723"/>
    </source>
</evidence>
<dbReference type="GO" id="GO:0005506">
    <property type="term" value="F:iron ion binding"/>
    <property type="evidence" value="ECO:0007669"/>
    <property type="project" value="InterPro"/>
</dbReference>